<dbReference type="SUPFAM" id="SSF52343">
    <property type="entry name" value="Ferredoxin reductase-like, C-terminal NADP-linked domain"/>
    <property type="match status" value="1"/>
</dbReference>
<dbReference type="Gene3D" id="3.40.50.80">
    <property type="entry name" value="Nucleotide-binding domain of ferredoxin-NADP reductase (FNR) module"/>
    <property type="match status" value="1"/>
</dbReference>
<dbReference type="CDD" id="cd06183">
    <property type="entry name" value="cyt_b5_reduct_like"/>
    <property type="match status" value="1"/>
</dbReference>
<evidence type="ECO:0000256" key="5">
    <source>
        <dbReference type="ARBA" id="ARBA00022692"/>
    </source>
</evidence>
<dbReference type="InterPro" id="IPR001834">
    <property type="entry name" value="CBR-like"/>
</dbReference>
<keyword evidence="8" id="KW-1133">Transmembrane helix</keyword>
<dbReference type="PANTHER" id="PTHR19370">
    <property type="entry name" value="NADH-CYTOCHROME B5 REDUCTASE"/>
    <property type="match status" value="1"/>
</dbReference>
<feature type="binding site" evidence="14">
    <location>
        <position position="153"/>
    </location>
    <ligand>
        <name>FAD</name>
        <dbReference type="ChEBI" id="CHEBI:57692"/>
    </ligand>
</feature>
<dbReference type="InterPro" id="IPR001433">
    <property type="entry name" value="OxRdtase_FAD/NAD-bd"/>
</dbReference>
<dbReference type="InterPro" id="IPR039261">
    <property type="entry name" value="FNR_nucleotide-bd"/>
</dbReference>
<keyword evidence="4 14" id="KW-0285">Flavoprotein</keyword>
<evidence type="ECO:0000313" key="18">
    <source>
        <dbReference type="Proteomes" id="UP000005627"/>
    </source>
</evidence>
<dbReference type="GO" id="GO:0005758">
    <property type="term" value="C:mitochondrial intermembrane space"/>
    <property type="evidence" value="ECO:0007669"/>
    <property type="project" value="EnsemblFungi"/>
</dbReference>
<dbReference type="RefSeq" id="XP_003681825.1">
    <property type="nucleotide sequence ID" value="XM_003681777.1"/>
</dbReference>
<dbReference type="GO" id="GO:0005741">
    <property type="term" value="C:mitochondrial outer membrane"/>
    <property type="evidence" value="ECO:0007669"/>
    <property type="project" value="UniProtKB-SubCell"/>
</dbReference>
<name>G8ZVH0_TORDE</name>
<dbReference type="GeneID" id="11504015"/>
<dbReference type="GO" id="GO:0034599">
    <property type="term" value="P:cellular response to oxidative stress"/>
    <property type="evidence" value="ECO:0007669"/>
    <property type="project" value="EnsemblFungi"/>
</dbReference>
<dbReference type="PROSITE" id="PS51384">
    <property type="entry name" value="FAD_FR"/>
    <property type="match status" value="1"/>
</dbReference>
<dbReference type="InterPro" id="IPR001709">
    <property type="entry name" value="Flavoprot_Pyr_Nucl_cyt_Rdtase"/>
</dbReference>
<evidence type="ECO:0000256" key="15">
    <source>
        <dbReference type="RuleBase" id="RU361226"/>
    </source>
</evidence>
<reference evidence="17 18" key="1">
    <citation type="journal article" date="2011" name="Proc. Natl. Acad. Sci. U.S.A.">
        <title>Evolutionary erosion of yeast sex chromosomes by mating-type switching accidents.</title>
        <authorList>
            <person name="Gordon J.L."/>
            <person name="Armisen D."/>
            <person name="Proux-Wera E."/>
            <person name="Oheigeartaigh S.S."/>
            <person name="Byrne K.P."/>
            <person name="Wolfe K.H."/>
        </authorList>
    </citation>
    <scope>NUCLEOTIDE SEQUENCE [LARGE SCALE GENOMIC DNA]</scope>
    <source>
        <strain evidence="18">ATCC 10662 / CBS 1146 / NBRC 0425 / NCYC 2629 / NRRL Y-866</strain>
    </source>
</reference>
<evidence type="ECO:0000256" key="6">
    <source>
        <dbReference type="ARBA" id="ARBA00022787"/>
    </source>
</evidence>
<feature type="binding site" evidence="14">
    <location>
        <position position="145"/>
    </location>
    <ligand>
        <name>FAD</name>
        <dbReference type="ChEBI" id="CHEBI:57692"/>
    </ligand>
</feature>
<organism evidence="17 18">
    <name type="scientific">Torulaspora delbrueckii</name>
    <name type="common">Yeast</name>
    <name type="synonym">Candida colliculosa</name>
    <dbReference type="NCBI Taxonomy" id="4950"/>
    <lineage>
        <taxon>Eukaryota</taxon>
        <taxon>Fungi</taxon>
        <taxon>Dikarya</taxon>
        <taxon>Ascomycota</taxon>
        <taxon>Saccharomycotina</taxon>
        <taxon>Saccharomycetes</taxon>
        <taxon>Saccharomycetales</taxon>
        <taxon>Saccharomycetaceae</taxon>
        <taxon>Torulaspora</taxon>
    </lineage>
</organism>
<dbReference type="PRINTS" id="PR00371">
    <property type="entry name" value="FPNCR"/>
</dbReference>
<evidence type="ECO:0000256" key="9">
    <source>
        <dbReference type="ARBA" id="ARBA00023002"/>
    </source>
</evidence>
<dbReference type="InterPro" id="IPR017927">
    <property type="entry name" value="FAD-bd_FR_type"/>
</dbReference>
<keyword evidence="12" id="KW-0472">Membrane</keyword>
<evidence type="ECO:0000256" key="13">
    <source>
        <dbReference type="ARBA" id="ARBA00047682"/>
    </source>
</evidence>
<feature type="binding site" evidence="14">
    <location>
        <position position="154"/>
    </location>
    <ligand>
        <name>FAD</name>
        <dbReference type="ChEBI" id="CHEBI:57692"/>
    </ligand>
</feature>
<evidence type="ECO:0000256" key="3">
    <source>
        <dbReference type="ARBA" id="ARBA00006105"/>
    </source>
</evidence>
<comment type="similarity">
    <text evidence="3 15">Belongs to the flavoprotein pyridine nucleotide cytochrome reductase family.</text>
</comment>
<evidence type="ECO:0000256" key="14">
    <source>
        <dbReference type="PIRSR" id="PIRSR601834-1"/>
    </source>
</evidence>
<feature type="binding site" evidence="14">
    <location>
        <position position="129"/>
    </location>
    <ligand>
        <name>FAD</name>
        <dbReference type="ChEBI" id="CHEBI:57692"/>
    </ligand>
</feature>
<dbReference type="Gene3D" id="2.40.30.10">
    <property type="entry name" value="Translation factors"/>
    <property type="match status" value="1"/>
</dbReference>
<evidence type="ECO:0000256" key="7">
    <source>
        <dbReference type="ARBA" id="ARBA00022827"/>
    </source>
</evidence>
<proteinExistence type="inferred from homology"/>
<keyword evidence="6" id="KW-1000">Mitochondrion outer membrane</keyword>
<evidence type="ECO:0000256" key="2">
    <source>
        <dbReference type="ARBA" id="ARBA00004572"/>
    </source>
</evidence>
<dbReference type="FunFam" id="2.40.30.10:FF:000032">
    <property type="entry name" value="NADH-cytochrome b5 reductase"/>
    <property type="match status" value="1"/>
</dbReference>
<evidence type="ECO:0000256" key="1">
    <source>
        <dbReference type="ARBA" id="ARBA00001974"/>
    </source>
</evidence>
<feature type="binding site" evidence="14">
    <location>
        <position position="130"/>
    </location>
    <ligand>
        <name>FAD</name>
        <dbReference type="ChEBI" id="CHEBI:57692"/>
    </ligand>
</feature>
<evidence type="ECO:0000256" key="10">
    <source>
        <dbReference type="ARBA" id="ARBA00023027"/>
    </source>
</evidence>
<dbReference type="eggNOG" id="KOG0534">
    <property type="taxonomic scope" value="Eukaryota"/>
</dbReference>
<evidence type="ECO:0000259" key="16">
    <source>
        <dbReference type="PROSITE" id="PS51384"/>
    </source>
</evidence>
<dbReference type="InParanoid" id="G8ZVH0"/>
<comment type="cofactor">
    <cofactor evidence="1 14 15">
        <name>FAD</name>
        <dbReference type="ChEBI" id="CHEBI:57692"/>
    </cofactor>
</comment>
<evidence type="ECO:0000256" key="4">
    <source>
        <dbReference type="ARBA" id="ARBA00022630"/>
    </source>
</evidence>
<feature type="binding site" evidence="14">
    <location>
        <position position="155"/>
    </location>
    <ligand>
        <name>FAD</name>
        <dbReference type="ChEBI" id="CHEBI:57692"/>
    </ligand>
</feature>
<dbReference type="InterPro" id="IPR008333">
    <property type="entry name" value="Cbr1-like_FAD-bd_dom"/>
</dbReference>
<dbReference type="AlphaFoldDB" id="G8ZVH0"/>
<dbReference type="GO" id="GO:0003954">
    <property type="term" value="F:NADH dehydrogenase activity"/>
    <property type="evidence" value="ECO:0007669"/>
    <property type="project" value="EnsemblFungi"/>
</dbReference>
<keyword evidence="5" id="KW-0812">Transmembrane</keyword>
<dbReference type="Pfam" id="PF00175">
    <property type="entry name" value="NAD_binding_1"/>
    <property type="match status" value="1"/>
</dbReference>
<dbReference type="InterPro" id="IPR017938">
    <property type="entry name" value="Riboflavin_synthase-like_b-brl"/>
</dbReference>
<keyword evidence="9 15" id="KW-0560">Oxidoreductase</keyword>
<keyword evidence="7 14" id="KW-0274">FAD</keyword>
<dbReference type="PANTHER" id="PTHR19370:SF171">
    <property type="entry name" value="NADH-CYTOCHROME B5 REDUCTASE 2"/>
    <property type="match status" value="1"/>
</dbReference>
<dbReference type="FunCoup" id="G8ZVH0">
    <property type="interactions" value="372"/>
</dbReference>
<keyword evidence="18" id="KW-1185">Reference proteome</keyword>
<dbReference type="SUPFAM" id="SSF63380">
    <property type="entry name" value="Riboflavin synthase domain-like"/>
    <property type="match status" value="1"/>
</dbReference>
<dbReference type="HOGENOM" id="CLU_003827_9_1_1"/>
<keyword evidence="11" id="KW-0496">Mitochondrion</keyword>
<feature type="binding site" evidence="14">
    <location>
        <position position="147"/>
    </location>
    <ligand>
        <name>FAD</name>
        <dbReference type="ChEBI" id="CHEBI:57692"/>
    </ligand>
</feature>
<dbReference type="Pfam" id="PF00970">
    <property type="entry name" value="FAD_binding_6"/>
    <property type="match status" value="1"/>
</dbReference>
<evidence type="ECO:0000256" key="11">
    <source>
        <dbReference type="ARBA" id="ARBA00023128"/>
    </source>
</evidence>
<comment type="subcellular location">
    <subcellularLocation>
        <location evidence="2">Mitochondrion outer membrane</location>
        <topology evidence="2">Single-pass membrane protein</topology>
    </subcellularLocation>
</comment>
<dbReference type="EMBL" id="HE616746">
    <property type="protein sequence ID" value="CCE92614.1"/>
    <property type="molecule type" value="Genomic_DNA"/>
</dbReference>
<evidence type="ECO:0000256" key="12">
    <source>
        <dbReference type="ARBA" id="ARBA00023136"/>
    </source>
</evidence>
<accession>G8ZVH0</accession>
<dbReference type="KEGG" id="tdl:TDEL_0E03710"/>
<sequence length="324" mass="36362">MDTRLIRSIPVFRSGYSSLTRNYKPLMFSAITRSNASKFLPFAIGGAAIACSAYYSTRIAAPLKNESSKVFVGDDKWIDLPLSHVEQLSHDTKRYTFDLPGEDSELGLTLCSALMAKFVTPKGSNVVRPYTPVSDLARKGSFQLVIKHYPDGKMSSHFWNLKPSDTVLFKGPNPKWQWEENSFDSITLLGAGTGINPLYQLVHHLSENPNEKTKINLFYGNKTPQDILLKTELDDLQKKHPDKLKITYFVDKADDGFQGEKGFITKEFLEQHAPKPSEKTHVFVCGPPPFMKAYSGEKVSPKDQGDLVGILKDLGFSKDQVFKF</sequence>
<dbReference type="GO" id="GO:0006696">
    <property type="term" value="P:ergosterol biosynthetic process"/>
    <property type="evidence" value="ECO:0007669"/>
    <property type="project" value="EnsemblFungi"/>
</dbReference>
<dbReference type="EC" id="1.6.2.2" evidence="15"/>
<dbReference type="OrthoDB" id="432685at2759"/>
<evidence type="ECO:0000313" key="17">
    <source>
        <dbReference type="EMBL" id="CCE92614.1"/>
    </source>
</evidence>
<feature type="binding site" evidence="14">
    <location>
        <position position="128"/>
    </location>
    <ligand>
        <name>FAD</name>
        <dbReference type="ChEBI" id="CHEBI:57692"/>
    </ligand>
</feature>
<keyword evidence="10 15" id="KW-0520">NAD</keyword>
<gene>
    <name evidence="17" type="primary">TDEL0E03710</name>
    <name evidence="17" type="ORF">TDEL_0E03710</name>
</gene>
<dbReference type="Proteomes" id="UP000005627">
    <property type="component" value="Chromosome 5"/>
</dbReference>
<comment type="catalytic activity">
    <reaction evidence="13 15">
        <text>2 Fe(III)-[cytochrome b5] + NADH = 2 Fe(II)-[cytochrome b5] + NAD(+) + H(+)</text>
        <dbReference type="Rhea" id="RHEA:46680"/>
        <dbReference type="Rhea" id="RHEA-COMP:10438"/>
        <dbReference type="Rhea" id="RHEA-COMP:10439"/>
        <dbReference type="ChEBI" id="CHEBI:15378"/>
        <dbReference type="ChEBI" id="CHEBI:29033"/>
        <dbReference type="ChEBI" id="CHEBI:29034"/>
        <dbReference type="ChEBI" id="CHEBI:57540"/>
        <dbReference type="ChEBI" id="CHEBI:57945"/>
        <dbReference type="EC" id="1.6.2.2"/>
    </reaction>
</comment>
<dbReference type="STRING" id="1076872.G8ZVH0"/>
<evidence type="ECO:0000256" key="8">
    <source>
        <dbReference type="ARBA" id="ARBA00022989"/>
    </source>
</evidence>
<dbReference type="PRINTS" id="PR00406">
    <property type="entry name" value="CYTB5RDTASE"/>
</dbReference>
<dbReference type="FunFam" id="3.40.50.80:FF:000009">
    <property type="entry name" value="NADH-cytochrome b5 reductase"/>
    <property type="match status" value="1"/>
</dbReference>
<protein>
    <recommendedName>
        <fullName evidence="15">NADH-cytochrome b5 reductase</fullName>
        <ecNumber evidence="15">1.6.2.2</ecNumber>
    </recommendedName>
</protein>
<feature type="domain" description="FAD-binding FR-type" evidence="16">
    <location>
        <begin position="75"/>
        <end position="179"/>
    </location>
</feature>
<dbReference type="GO" id="GO:0090524">
    <property type="term" value="F:cytochrome-b5 reductase activity, acting on NADH"/>
    <property type="evidence" value="ECO:0007669"/>
    <property type="project" value="UniProtKB-EC"/>
</dbReference>